<dbReference type="EMBL" id="LCKO01000005">
    <property type="protein sequence ID" value="KKU00389.1"/>
    <property type="molecule type" value="Genomic_DNA"/>
</dbReference>
<sequence length="163" mass="18197">MTYSNRGNERFRSTERPTMHDAICAKCGASCQVPFMPNGRKEVFCSKCFEEINGGSRAPRMFDKRDDRQMFSATCDQCGSSCQVPFRPTSGKPVLCSNCFAGKTEGGRSSRGDGSNLEVINSKLDKIIKLLTPKDEMIAKNVITEKILEEIVKKPKKTTKKKE</sequence>
<gene>
    <name evidence="2" type="ORF">UX01_C0005G0066</name>
</gene>
<protein>
    <recommendedName>
        <fullName evidence="1">CxxC-x17-CxxC domain-containing protein</fullName>
    </recommendedName>
</protein>
<evidence type="ECO:0000313" key="3">
    <source>
        <dbReference type="Proteomes" id="UP000034078"/>
    </source>
</evidence>
<dbReference type="AlphaFoldDB" id="A0A837IGV3"/>
<feature type="domain" description="CxxC-x17-CxxC" evidence="1">
    <location>
        <begin position="68"/>
        <end position="102"/>
    </location>
</feature>
<organism evidence="2 3">
    <name type="scientific">Candidatus Collierbacteria bacterium GW2011_GWB2_45_17</name>
    <dbReference type="NCBI Taxonomy" id="1618388"/>
    <lineage>
        <taxon>Bacteria</taxon>
        <taxon>Candidatus Collieribacteriota</taxon>
    </lineage>
</organism>
<dbReference type="Proteomes" id="UP000034078">
    <property type="component" value="Unassembled WGS sequence"/>
</dbReference>
<dbReference type="NCBIfam" id="TIGR04272">
    <property type="entry name" value="cxxc_cxxc_Mbark"/>
    <property type="match status" value="2"/>
</dbReference>
<dbReference type="InterPro" id="IPR026363">
    <property type="entry name" value="CxxC-x17-CxxC_dom"/>
</dbReference>
<feature type="domain" description="CxxC-x17-CxxC" evidence="1">
    <location>
        <begin position="18"/>
        <end position="51"/>
    </location>
</feature>
<evidence type="ECO:0000259" key="1">
    <source>
        <dbReference type="Pfam" id="PF23477"/>
    </source>
</evidence>
<comment type="caution">
    <text evidence="2">The sequence shown here is derived from an EMBL/GenBank/DDBJ whole genome shotgun (WGS) entry which is preliminary data.</text>
</comment>
<proteinExistence type="predicted"/>
<dbReference type="Pfam" id="PF23477">
    <property type="entry name" value="zf_Tbcl_2"/>
    <property type="match status" value="2"/>
</dbReference>
<reference evidence="2 3" key="1">
    <citation type="journal article" date="2015" name="Nature">
        <title>rRNA introns, odd ribosomes, and small enigmatic genomes across a large radiation of phyla.</title>
        <authorList>
            <person name="Brown C.T."/>
            <person name="Hug L.A."/>
            <person name="Thomas B.C."/>
            <person name="Sharon I."/>
            <person name="Castelle C.J."/>
            <person name="Singh A."/>
            <person name="Wilkins M.J."/>
            <person name="Williams K.H."/>
            <person name="Banfield J.F."/>
        </authorList>
    </citation>
    <scope>NUCLEOTIDE SEQUENCE [LARGE SCALE GENOMIC DNA]</scope>
</reference>
<accession>A0A837IGV3</accession>
<evidence type="ECO:0000313" key="2">
    <source>
        <dbReference type="EMBL" id="KKU00389.1"/>
    </source>
</evidence>
<name>A0A837IGV3_9BACT</name>